<protein>
    <submittedName>
        <fullName evidence="4">Helix-turn-helix domain-containing protein</fullName>
    </submittedName>
</protein>
<comment type="caution">
    <text evidence="4">The sequence shown here is derived from an EMBL/GenBank/DDBJ whole genome shotgun (WGS) entry which is preliminary data.</text>
</comment>
<evidence type="ECO:0000256" key="1">
    <source>
        <dbReference type="SAM" id="MobiDB-lite"/>
    </source>
</evidence>
<feature type="compositionally biased region" description="Low complexity" evidence="1">
    <location>
        <begin position="417"/>
        <end position="429"/>
    </location>
</feature>
<dbReference type="RefSeq" id="WP_175250035.1">
    <property type="nucleotide sequence ID" value="NZ_JBHSXE010000001.1"/>
</dbReference>
<dbReference type="PANTHER" id="PTHR33744:SF1">
    <property type="entry name" value="DNA-BINDING TRANSCRIPTIONAL ACTIVATOR ADER"/>
    <property type="match status" value="1"/>
</dbReference>
<evidence type="ECO:0000259" key="3">
    <source>
        <dbReference type="Pfam" id="PF25906"/>
    </source>
</evidence>
<feature type="region of interest" description="Disordered" evidence="1">
    <location>
        <begin position="403"/>
        <end position="470"/>
    </location>
</feature>
<gene>
    <name evidence="4" type="ORF">ACFQKB_12380</name>
</gene>
<feature type="domain" description="PucR-like N-terminal" evidence="3">
    <location>
        <begin position="17"/>
        <end position="186"/>
    </location>
</feature>
<dbReference type="InterPro" id="IPR058663">
    <property type="entry name" value="PucR-like_N"/>
</dbReference>
<reference evidence="5" key="1">
    <citation type="journal article" date="2019" name="Int. J. Syst. Evol. Microbiol.">
        <title>The Global Catalogue of Microorganisms (GCM) 10K type strain sequencing project: providing services to taxonomists for standard genome sequencing and annotation.</title>
        <authorList>
            <consortium name="The Broad Institute Genomics Platform"/>
            <consortium name="The Broad Institute Genome Sequencing Center for Infectious Disease"/>
            <person name="Wu L."/>
            <person name="Ma J."/>
        </authorList>
    </citation>
    <scope>NUCLEOTIDE SEQUENCE [LARGE SCALE GENOMIC DNA]</scope>
    <source>
        <strain evidence="5">JCM 3369</strain>
    </source>
</reference>
<dbReference type="InterPro" id="IPR042070">
    <property type="entry name" value="PucR_C-HTH_sf"/>
</dbReference>
<evidence type="ECO:0000313" key="4">
    <source>
        <dbReference type="EMBL" id="MFC6880559.1"/>
    </source>
</evidence>
<keyword evidence="5" id="KW-1185">Reference proteome</keyword>
<dbReference type="Gene3D" id="1.10.10.2840">
    <property type="entry name" value="PucR C-terminal helix-turn-helix domain"/>
    <property type="match status" value="1"/>
</dbReference>
<organism evidence="4 5">
    <name type="scientific">Actinomadura yumaensis</name>
    <dbReference type="NCBI Taxonomy" id="111807"/>
    <lineage>
        <taxon>Bacteria</taxon>
        <taxon>Bacillati</taxon>
        <taxon>Actinomycetota</taxon>
        <taxon>Actinomycetes</taxon>
        <taxon>Streptosporangiales</taxon>
        <taxon>Thermomonosporaceae</taxon>
        <taxon>Actinomadura</taxon>
    </lineage>
</organism>
<dbReference type="Proteomes" id="UP001596380">
    <property type="component" value="Unassembled WGS sequence"/>
</dbReference>
<dbReference type="InterPro" id="IPR051448">
    <property type="entry name" value="CdaR-like_regulators"/>
</dbReference>
<proteinExistence type="predicted"/>
<feature type="domain" description="PucR C-terminal helix-turn-helix" evidence="2">
    <location>
        <begin position="340"/>
        <end position="398"/>
    </location>
</feature>
<sequence>MTRTLDPGGITEPTVPLPPRLARLMRPELPSLAEEIVTEIRRAIPEYARPLDGPYGQVLRLSVEHNLEAFVDRVGAPPGSPLVLDGPTGSTAGTARRLGQYEAHEGRSMDCLQAAYRIGGQVAWRRIMKVAPRYDLSSAVMSRLADAVFVYMDELAALSLDGYLQAKAHPIAPLDENRRRLLRRLLDGAAAADAEIAELAEEADWTLPAEVTLVAVEPESRCEWTSLDEDVLADLETAEPYLLLPGPFTPGRRAMLETAIPGRRVAVGLTMPPAQAADSLRWARRALGLAIEGVLDGPVTLCEQNMVTLWLLSDPALVEQLTRSRLSILDGMTPGQQDRLTETLRTWLVTRGTAAEIAERLHIHPQTVRYRMRKIEQTFGPELDDPEARFGIEVALRAMSLRSRVPDPPDESRAGQAADAAKPSRAARPQRPSGAARTRQPGDPIAASQPKSAAPRRAGAPQSKVVRHRE</sequence>
<accession>A0ABW2CGB1</accession>
<dbReference type="EMBL" id="JBHSXS010000005">
    <property type="protein sequence ID" value="MFC6880559.1"/>
    <property type="molecule type" value="Genomic_DNA"/>
</dbReference>
<dbReference type="PANTHER" id="PTHR33744">
    <property type="entry name" value="CARBOHYDRATE DIACID REGULATOR"/>
    <property type="match status" value="1"/>
</dbReference>
<dbReference type="InterPro" id="IPR025736">
    <property type="entry name" value="PucR_C-HTH_dom"/>
</dbReference>
<name>A0ABW2CGB1_9ACTN</name>
<evidence type="ECO:0000259" key="2">
    <source>
        <dbReference type="Pfam" id="PF13556"/>
    </source>
</evidence>
<dbReference type="Pfam" id="PF25906">
    <property type="entry name" value="PucR-like_N"/>
    <property type="match status" value="1"/>
</dbReference>
<feature type="compositionally biased region" description="Basic and acidic residues" evidence="1">
    <location>
        <begin position="404"/>
        <end position="413"/>
    </location>
</feature>
<evidence type="ECO:0000313" key="5">
    <source>
        <dbReference type="Proteomes" id="UP001596380"/>
    </source>
</evidence>
<dbReference type="Pfam" id="PF13556">
    <property type="entry name" value="HTH_30"/>
    <property type="match status" value="1"/>
</dbReference>